<dbReference type="AlphaFoldDB" id="A0A5J5C7I4"/>
<evidence type="ECO:0000313" key="3">
    <source>
        <dbReference type="Proteomes" id="UP000325577"/>
    </source>
</evidence>
<evidence type="ECO:0000313" key="2">
    <source>
        <dbReference type="EMBL" id="KAA8549882.1"/>
    </source>
</evidence>
<dbReference type="Proteomes" id="UP000325577">
    <property type="component" value="Linkage Group LG0"/>
</dbReference>
<accession>A0A5J5C7I4</accession>
<evidence type="ECO:0000256" key="1">
    <source>
        <dbReference type="SAM" id="MobiDB-lite"/>
    </source>
</evidence>
<keyword evidence="3" id="KW-1185">Reference proteome</keyword>
<proteinExistence type="predicted"/>
<organism evidence="2 3">
    <name type="scientific">Nyssa sinensis</name>
    <dbReference type="NCBI Taxonomy" id="561372"/>
    <lineage>
        <taxon>Eukaryota</taxon>
        <taxon>Viridiplantae</taxon>
        <taxon>Streptophyta</taxon>
        <taxon>Embryophyta</taxon>
        <taxon>Tracheophyta</taxon>
        <taxon>Spermatophyta</taxon>
        <taxon>Magnoliopsida</taxon>
        <taxon>eudicotyledons</taxon>
        <taxon>Gunneridae</taxon>
        <taxon>Pentapetalae</taxon>
        <taxon>asterids</taxon>
        <taxon>Cornales</taxon>
        <taxon>Nyssaceae</taxon>
        <taxon>Nyssa</taxon>
    </lineage>
</organism>
<sequence>MPPLAAAPPSSAQDTVPPPPSEADRAAQGMSQRQMAVDLIIGHARAAQAVAAILDNPEDTKRVNLLRAEQDAAYAELANSRTKQAVSFAELTAARAELAASQSEATSLKERCGIFYENQCTPRGGVNDVEIEDSNPVSPGPPPSQPVENIVVEDVVPLAAVPPVNID</sequence>
<feature type="region of interest" description="Disordered" evidence="1">
    <location>
        <begin position="125"/>
        <end position="147"/>
    </location>
</feature>
<protein>
    <submittedName>
        <fullName evidence="2">Uncharacterized protein</fullName>
    </submittedName>
</protein>
<dbReference type="EMBL" id="CM018031">
    <property type="protein sequence ID" value="KAA8549882.1"/>
    <property type="molecule type" value="Genomic_DNA"/>
</dbReference>
<reference evidence="2 3" key="1">
    <citation type="submission" date="2019-09" db="EMBL/GenBank/DDBJ databases">
        <title>A chromosome-level genome assembly of the Chinese tupelo Nyssa sinensis.</title>
        <authorList>
            <person name="Yang X."/>
            <person name="Kang M."/>
            <person name="Yang Y."/>
            <person name="Xiong H."/>
            <person name="Wang M."/>
            <person name="Zhang Z."/>
            <person name="Wang Z."/>
            <person name="Wu H."/>
            <person name="Ma T."/>
            <person name="Liu J."/>
            <person name="Xi Z."/>
        </authorList>
    </citation>
    <scope>NUCLEOTIDE SEQUENCE [LARGE SCALE GENOMIC DNA]</scope>
    <source>
        <strain evidence="2">J267</strain>
        <tissue evidence="2">Leaf</tissue>
    </source>
</reference>
<name>A0A5J5C7I4_9ASTE</name>
<feature type="region of interest" description="Disordered" evidence="1">
    <location>
        <begin position="1"/>
        <end position="31"/>
    </location>
</feature>
<gene>
    <name evidence="2" type="ORF">F0562_001566</name>
</gene>